<feature type="compositionally biased region" description="Basic and acidic residues" evidence="6">
    <location>
        <begin position="442"/>
        <end position="452"/>
    </location>
</feature>
<sequence>MALKKSPLSLHRKKWSKRENENLGRGIRQQFQEMMPQLSADRFSVAEGSGTDTNSLDNIFASIKDLTVTPKMIREFLPKVNWDQLASMYIQGRSGAECEARWLNYEDPLINQNPWTAEEDKSLLLIIQEKGITNWFDIAVSLGTNRTPFQCLKRYQRSLNACILKREWTKVEDQQLRIAVEAFGESNWQFVAATLTGRTGVQCSNRWNKTLHPSRQRQGRWNPDEDKLLTIAAMLFMPRNWKKIAQFVPGRTQVQCRERWVNSLDPSVKQSKWTEQEDLRLEATIKEHGYCWSKVAAALPSRTDNQCWRRWKALHPEEVHLFVEAKKMQKAALSSNFVDRKQERPALSPNDFKPIAVVESASQHGLNSSKKRKRKSSRKPESGKEKDDRNAQKKIKYEGDRREARVCSVEVLKTTDTDVIETYDQHDPIQKMKTVKPHSGKKKADSGPDAIKKSSRKGSKRQCSRELDESSRSILPRSPKNENQWTNNDEGKNLSLKVTKTKKAQKRCHGRKICNEQPDECEGVANSSCHQDASELHSENISQASEGDDITLACFLRKKSKKIRLEVELPVVADQVCSSSCKEIMGSLFPFEAVDDQHKNETSKSVPNAKRGSSHVLQWWNS</sequence>
<feature type="domain" description="HTH myb-type" evidence="8">
    <location>
        <begin position="217"/>
        <end position="260"/>
    </location>
</feature>
<dbReference type="InterPro" id="IPR051575">
    <property type="entry name" value="Myb-like_DNA-bd"/>
</dbReference>
<organism evidence="9">
    <name type="scientific">Zanthoxylum armatum</name>
    <dbReference type="NCBI Taxonomy" id="67938"/>
    <lineage>
        <taxon>Eukaryota</taxon>
        <taxon>Viridiplantae</taxon>
        <taxon>Streptophyta</taxon>
        <taxon>Embryophyta</taxon>
        <taxon>Tracheophyta</taxon>
        <taxon>Spermatophyta</taxon>
        <taxon>Magnoliopsida</taxon>
        <taxon>eudicotyledons</taxon>
        <taxon>Gunneridae</taxon>
        <taxon>Pentapetalae</taxon>
        <taxon>rosids</taxon>
        <taxon>malvids</taxon>
        <taxon>Sapindales</taxon>
        <taxon>Rutaceae</taxon>
        <taxon>Zanthoxyloideae</taxon>
        <taxon>Zanthoxylum</taxon>
    </lineage>
</organism>
<dbReference type="InterPro" id="IPR001005">
    <property type="entry name" value="SANT/Myb"/>
</dbReference>
<protein>
    <submittedName>
        <fullName evidence="9">MYB36</fullName>
    </submittedName>
</protein>
<dbReference type="GO" id="GO:0019185">
    <property type="term" value="C:snRNA-activating protein complex"/>
    <property type="evidence" value="ECO:0007669"/>
    <property type="project" value="TreeGrafter"/>
</dbReference>
<feature type="domain" description="HTH myb-type" evidence="8">
    <location>
        <begin position="163"/>
        <end position="215"/>
    </location>
</feature>
<feature type="compositionally biased region" description="Basic and acidic residues" evidence="6">
    <location>
        <begin position="378"/>
        <end position="400"/>
    </location>
</feature>
<dbReference type="PROSITE" id="PS50090">
    <property type="entry name" value="MYB_LIKE"/>
    <property type="match status" value="4"/>
</dbReference>
<comment type="subcellular location">
    <subcellularLocation>
        <location evidence="1">Nucleus</location>
    </subcellularLocation>
</comment>
<dbReference type="SUPFAM" id="SSF46689">
    <property type="entry name" value="Homeodomain-like"/>
    <property type="match status" value="3"/>
</dbReference>
<feature type="domain" description="Myb-like" evidence="7">
    <location>
        <begin position="107"/>
        <end position="159"/>
    </location>
</feature>
<evidence type="ECO:0000256" key="5">
    <source>
        <dbReference type="ARBA" id="ARBA00023242"/>
    </source>
</evidence>
<feature type="region of interest" description="Disordered" evidence="6">
    <location>
        <begin position="1"/>
        <end position="22"/>
    </location>
</feature>
<dbReference type="EMBL" id="MW984599">
    <property type="protein sequence ID" value="QWQ79395.1"/>
    <property type="molecule type" value="mRNA"/>
</dbReference>
<dbReference type="PANTHER" id="PTHR46621:SF1">
    <property type="entry name" value="SNRNA-ACTIVATING PROTEIN COMPLEX SUBUNIT 4"/>
    <property type="match status" value="1"/>
</dbReference>
<keyword evidence="5" id="KW-0539">Nucleus</keyword>
<evidence type="ECO:0000256" key="6">
    <source>
        <dbReference type="SAM" id="MobiDB-lite"/>
    </source>
</evidence>
<feature type="region of interest" description="Disordered" evidence="6">
    <location>
        <begin position="423"/>
        <end position="493"/>
    </location>
</feature>
<evidence type="ECO:0000256" key="3">
    <source>
        <dbReference type="ARBA" id="ARBA00023125"/>
    </source>
</evidence>
<dbReference type="Gene3D" id="1.10.10.60">
    <property type="entry name" value="Homeodomain-like"/>
    <property type="match status" value="5"/>
</dbReference>
<feature type="region of interest" description="Disordered" evidence="6">
    <location>
        <begin position="360"/>
        <end position="400"/>
    </location>
</feature>
<dbReference type="PROSITE" id="PS51294">
    <property type="entry name" value="HTH_MYB"/>
    <property type="match status" value="3"/>
</dbReference>
<dbReference type="GO" id="GO:0001006">
    <property type="term" value="F:RNA polymerase III type 3 promoter sequence-specific DNA binding"/>
    <property type="evidence" value="ECO:0007669"/>
    <property type="project" value="TreeGrafter"/>
</dbReference>
<dbReference type="PANTHER" id="PTHR46621">
    <property type="entry name" value="SNRNA-ACTIVATING PROTEIN COMPLEX SUBUNIT 4"/>
    <property type="match status" value="1"/>
</dbReference>
<feature type="domain" description="Myb-like" evidence="7">
    <location>
        <begin position="165"/>
        <end position="211"/>
    </location>
</feature>
<dbReference type="CDD" id="cd00167">
    <property type="entry name" value="SANT"/>
    <property type="match status" value="4"/>
</dbReference>
<feature type="domain" description="HTH myb-type" evidence="8">
    <location>
        <begin position="265"/>
        <end position="318"/>
    </location>
</feature>
<feature type="compositionally biased region" description="Basic residues" evidence="6">
    <location>
        <begin position="453"/>
        <end position="462"/>
    </location>
</feature>
<evidence type="ECO:0000256" key="1">
    <source>
        <dbReference type="ARBA" id="ARBA00004123"/>
    </source>
</evidence>
<dbReference type="Pfam" id="PF13921">
    <property type="entry name" value="Myb_DNA-bind_6"/>
    <property type="match status" value="2"/>
</dbReference>
<dbReference type="GO" id="GO:0000978">
    <property type="term" value="F:RNA polymerase II cis-regulatory region sequence-specific DNA binding"/>
    <property type="evidence" value="ECO:0007669"/>
    <property type="project" value="TreeGrafter"/>
</dbReference>
<evidence type="ECO:0000256" key="4">
    <source>
        <dbReference type="ARBA" id="ARBA00023163"/>
    </source>
</evidence>
<feature type="domain" description="Myb-like" evidence="7">
    <location>
        <begin position="213"/>
        <end position="264"/>
    </location>
</feature>
<proteinExistence type="evidence at transcript level"/>
<evidence type="ECO:0000259" key="8">
    <source>
        <dbReference type="PROSITE" id="PS51294"/>
    </source>
</evidence>
<name>A0A8T8UFD0_9ROSI</name>
<reference evidence="9" key="1">
    <citation type="submission" date="2021-04" db="EMBL/GenBank/DDBJ databases">
        <authorList>
            <person name="Zhang Q."/>
            <person name="Wang Y."/>
            <person name="Xu X."/>
        </authorList>
    </citation>
    <scope>NUCLEOTIDE SEQUENCE</scope>
</reference>
<keyword evidence="3" id="KW-0238">DNA-binding</keyword>
<dbReference type="GO" id="GO:0042796">
    <property type="term" value="P:snRNA transcription by RNA polymerase III"/>
    <property type="evidence" value="ECO:0007669"/>
    <property type="project" value="TreeGrafter"/>
</dbReference>
<dbReference type="SMART" id="SM00717">
    <property type="entry name" value="SANT"/>
    <property type="match status" value="5"/>
</dbReference>
<dbReference type="GO" id="GO:0005634">
    <property type="term" value="C:nucleus"/>
    <property type="evidence" value="ECO:0007669"/>
    <property type="project" value="UniProtKB-SubCell"/>
</dbReference>
<accession>A0A8T8UFD0</accession>
<dbReference type="InterPro" id="IPR009057">
    <property type="entry name" value="Homeodomain-like_sf"/>
</dbReference>
<dbReference type="InterPro" id="IPR017930">
    <property type="entry name" value="Myb_dom"/>
</dbReference>
<evidence type="ECO:0000313" key="9">
    <source>
        <dbReference type="EMBL" id="QWQ79395.1"/>
    </source>
</evidence>
<evidence type="ECO:0000256" key="2">
    <source>
        <dbReference type="ARBA" id="ARBA00023015"/>
    </source>
</evidence>
<feature type="domain" description="Myb-like" evidence="7">
    <location>
        <begin position="265"/>
        <end position="315"/>
    </location>
</feature>
<keyword evidence="4" id="KW-0804">Transcription</keyword>
<keyword evidence="2" id="KW-0805">Transcription regulation</keyword>
<evidence type="ECO:0000259" key="7">
    <source>
        <dbReference type="PROSITE" id="PS50090"/>
    </source>
</evidence>
<dbReference type="AlphaFoldDB" id="A0A8T8UFD0"/>
<dbReference type="GO" id="GO:0042795">
    <property type="term" value="P:snRNA transcription by RNA polymerase II"/>
    <property type="evidence" value="ECO:0007669"/>
    <property type="project" value="TreeGrafter"/>
</dbReference>